<evidence type="ECO:0000256" key="1">
    <source>
        <dbReference type="ARBA" id="ARBA00004123"/>
    </source>
</evidence>
<dbReference type="FunFam" id="1.10.10.60:FF:000060">
    <property type="entry name" value="MYB transcription factor"/>
    <property type="match status" value="1"/>
</dbReference>
<name>A0AAD4IU11_PERFH</name>
<evidence type="ECO:0000256" key="3">
    <source>
        <dbReference type="ARBA" id="ARBA00023015"/>
    </source>
</evidence>
<evidence type="ECO:0000256" key="5">
    <source>
        <dbReference type="ARBA" id="ARBA00023163"/>
    </source>
</evidence>
<evidence type="ECO:0000256" key="2">
    <source>
        <dbReference type="ARBA" id="ARBA00022737"/>
    </source>
</evidence>
<protein>
    <submittedName>
        <fullName evidence="10">Uncharacterized protein</fullName>
    </submittedName>
</protein>
<gene>
    <name evidence="10" type="ORF">C2S53_010319</name>
</gene>
<dbReference type="InterPro" id="IPR001005">
    <property type="entry name" value="SANT/Myb"/>
</dbReference>
<comment type="caution">
    <text evidence="10">The sequence shown here is derived from an EMBL/GenBank/DDBJ whole genome shotgun (WGS) entry which is preliminary data.</text>
</comment>
<evidence type="ECO:0000256" key="6">
    <source>
        <dbReference type="ARBA" id="ARBA00023242"/>
    </source>
</evidence>
<evidence type="ECO:0000256" key="4">
    <source>
        <dbReference type="ARBA" id="ARBA00023125"/>
    </source>
</evidence>
<dbReference type="GO" id="GO:0003677">
    <property type="term" value="F:DNA binding"/>
    <property type="evidence" value="ECO:0007669"/>
    <property type="project" value="UniProtKB-KW"/>
</dbReference>
<dbReference type="GO" id="GO:0005634">
    <property type="term" value="C:nucleus"/>
    <property type="evidence" value="ECO:0007669"/>
    <property type="project" value="UniProtKB-SubCell"/>
</dbReference>
<feature type="domain" description="Myb-like" evidence="8">
    <location>
        <begin position="82"/>
        <end position="132"/>
    </location>
</feature>
<evidence type="ECO:0000313" key="11">
    <source>
        <dbReference type="Proteomes" id="UP001190926"/>
    </source>
</evidence>
<dbReference type="InterPro" id="IPR017930">
    <property type="entry name" value="Myb_dom"/>
</dbReference>
<dbReference type="SUPFAM" id="SSF46689">
    <property type="entry name" value="Homeodomain-like"/>
    <property type="match status" value="1"/>
</dbReference>
<dbReference type="AlphaFoldDB" id="A0AAD4IU11"/>
<evidence type="ECO:0000259" key="8">
    <source>
        <dbReference type="PROSITE" id="PS50090"/>
    </source>
</evidence>
<dbReference type="Pfam" id="PF00249">
    <property type="entry name" value="Myb_DNA-binding"/>
    <property type="match status" value="2"/>
</dbReference>
<dbReference type="Proteomes" id="UP001190926">
    <property type="component" value="Unassembled WGS sequence"/>
</dbReference>
<organism evidence="10 11">
    <name type="scientific">Perilla frutescens var. hirtella</name>
    <name type="common">Perilla citriodora</name>
    <name type="synonym">Perilla setoyensis</name>
    <dbReference type="NCBI Taxonomy" id="608512"/>
    <lineage>
        <taxon>Eukaryota</taxon>
        <taxon>Viridiplantae</taxon>
        <taxon>Streptophyta</taxon>
        <taxon>Embryophyta</taxon>
        <taxon>Tracheophyta</taxon>
        <taxon>Spermatophyta</taxon>
        <taxon>Magnoliopsida</taxon>
        <taxon>eudicotyledons</taxon>
        <taxon>Gunneridae</taxon>
        <taxon>Pentapetalae</taxon>
        <taxon>asterids</taxon>
        <taxon>lamiids</taxon>
        <taxon>Lamiales</taxon>
        <taxon>Lamiaceae</taxon>
        <taxon>Nepetoideae</taxon>
        <taxon>Elsholtzieae</taxon>
        <taxon>Perilla</taxon>
    </lineage>
</organism>
<dbReference type="EMBL" id="SDAM02002349">
    <property type="protein sequence ID" value="KAH6821205.1"/>
    <property type="molecule type" value="Genomic_DNA"/>
</dbReference>
<dbReference type="PROSITE" id="PS51294">
    <property type="entry name" value="HTH_MYB"/>
    <property type="match status" value="2"/>
</dbReference>
<evidence type="ECO:0000313" key="10">
    <source>
        <dbReference type="EMBL" id="KAH6821205.1"/>
    </source>
</evidence>
<keyword evidence="4" id="KW-0238">DNA-binding</keyword>
<feature type="region of interest" description="Disordered" evidence="7">
    <location>
        <begin position="237"/>
        <end position="265"/>
    </location>
</feature>
<keyword evidence="6" id="KW-0539">Nucleus</keyword>
<evidence type="ECO:0000259" key="9">
    <source>
        <dbReference type="PROSITE" id="PS51294"/>
    </source>
</evidence>
<dbReference type="InterPro" id="IPR009057">
    <property type="entry name" value="Homeodomain-like_sf"/>
</dbReference>
<dbReference type="PANTHER" id="PTHR47995">
    <property type="entry name" value="TRANSCRIPTION FACTOR MYB33-RELATED"/>
    <property type="match status" value="1"/>
</dbReference>
<comment type="subcellular location">
    <subcellularLocation>
        <location evidence="1">Nucleus</location>
    </subcellularLocation>
</comment>
<feature type="domain" description="HTH myb-type" evidence="9">
    <location>
        <begin position="33"/>
        <end position="81"/>
    </location>
</feature>
<keyword evidence="11" id="KW-1185">Reference proteome</keyword>
<dbReference type="PANTHER" id="PTHR47995:SF18">
    <property type="entry name" value="TRANSCRIPTION FACTOR MYB65"/>
    <property type="match status" value="1"/>
</dbReference>
<proteinExistence type="predicted"/>
<reference evidence="10 11" key="1">
    <citation type="journal article" date="2021" name="Nat. Commun.">
        <title>Incipient diploidization of the medicinal plant Perilla within 10,000 years.</title>
        <authorList>
            <person name="Zhang Y."/>
            <person name="Shen Q."/>
            <person name="Leng L."/>
            <person name="Zhang D."/>
            <person name="Chen S."/>
            <person name="Shi Y."/>
            <person name="Ning Z."/>
            <person name="Chen S."/>
        </authorList>
    </citation>
    <scope>NUCLEOTIDE SEQUENCE [LARGE SCALE GENOMIC DNA]</scope>
    <source>
        <strain evidence="11">cv. PC099</strain>
    </source>
</reference>
<evidence type="ECO:0000256" key="7">
    <source>
        <dbReference type="SAM" id="MobiDB-lite"/>
    </source>
</evidence>
<keyword evidence="2" id="KW-0677">Repeat</keyword>
<keyword evidence="5" id="KW-0804">Transcription</keyword>
<feature type="domain" description="Myb-like" evidence="8">
    <location>
        <begin position="35"/>
        <end position="81"/>
    </location>
</feature>
<dbReference type="Gene3D" id="1.10.10.60">
    <property type="entry name" value="Homeodomain-like"/>
    <property type="match status" value="2"/>
</dbReference>
<keyword evidence="3" id="KW-0805">Transcription regulation</keyword>
<sequence length="398" mass="43543">MEVRESVEAATGGAMEVDVVTGEAESGDGAAVKVRGPWSTAEDGILTELVCKFGARNWSMIASGIPGRSGKSCRLRWCNQLNPHLKRKPFTDEEDRLIIEAHKIHGNKWAAIAKILPGRTDNAIKNHWNSTLRRMNVKSKPESGRECTTELMRTSSEATSSGIALTSFKASEEMDMWSMKNLPKQSEVEAETTKNCPLKQPPPFISHGASISLRCSETVESTMMENEPKQFKDIAQTTKSSRVPEKPSIPKAISHSTEGNHLKGSHPVQKIGAFTVFNSSRRESTFSRTVPLQGSLLQVSKPEYGILKFLDSKFDEPFIPLHCGHGCCEASSSEHSSHSSLLGPEFMDYEDSSNLSSPNLTSLATDLTSISSIRRGLENVGEVRALANDQIVKGPLCV</sequence>
<feature type="domain" description="HTH myb-type" evidence="9">
    <location>
        <begin position="82"/>
        <end position="136"/>
    </location>
</feature>
<dbReference type="PROSITE" id="PS50090">
    <property type="entry name" value="MYB_LIKE"/>
    <property type="match status" value="2"/>
</dbReference>
<dbReference type="SMART" id="SM00717">
    <property type="entry name" value="SANT"/>
    <property type="match status" value="2"/>
</dbReference>
<accession>A0AAD4IU11</accession>
<dbReference type="CDD" id="cd00167">
    <property type="entry name" value="SANT"/>
    <property type="match status" value="2"/>
</dbReference>